<sequence length="240" mass="27024">MNDRTISWYDEHAEGLASRYDQADAESLHSLLRKWIPSGSSVLEIGCGSGRDALFLASMECSVTATDGSDAMLQTARQNLRKKAERNVSFEPALFPLPAGHPLLRRTFDAITAIAVLMHISDSDLFTFASQVKILLKDQGIFFCSFSFGERKEKDDRFFENRTPEEVQHLFEQTGFRLLARVETKDGLGRDILWMTMVFSLRENELSDPYGEECHGLLEKTSPETGRPNSENKDEFTGTG</sequence>
<dbReference type="Pfam" id="PF13649">
    <property type="entry name" value="Methyltransf_25"/>
    <property type="match status" value="1"/>
</dbReference>
<dbReference type="PANTHER" id="PTHR43861">
    <property type="entry name" value="TRANS-ACONITATE 2-METHYLTRANSFERASE-RELATED"/>
    <property type="match status" value="1"/>
</dbReference>
<feature type="region of interest" description="Disordered" evidence="2">
    <location>
        <begin position="213"/>
        <end position="240"/>
    </location>
</feature>
<evidence type="ECO:0000313" key="4">
    <source>
        <dbReference type="EMBL" id="MPM11490.1"/>
    </source>
</evidence>
<comment type="caution">
    <text evidence="4">The sequence shown here is derived from an EMBL/GenBank/DDBJ whole genome shotgun (WGS) entry which is preliminary data.</text>
</comment>
<evidence type="ECO:0000256" key="1">
    <source>
        <dbReference type="ARBA" id="ARBA00022679"/>
    </source>
</evidence>
<dbReference type="AlphaFoldDB" id="A0A644X5Q3"/>
<proteinExistence type="predicted"/>
<dbReference type="InterPro" id="IPR029063">
    <property type="entry name" value="SAM-dependent_MTases_sf"/>
</dbReference>
<reference evidence="4" key="1">
    <citation type="submission" date="2019-08" db="EMBL/GenBank/DDBJ databases">
        <authorList>
            <person name="Kucharzyk K."/>
            <person name="Murdoch R.W."/>
            <person name="Higgins S."/>
            <person name="Loffler F."/>
        </authorList>
    </citation>
    <scope>NUCLEOTIDE SEQUENCE</scope>
</reference>
<keyword evidence="4" id="KW-0489">Methyltransferase</keyword>
<keyword evidence="4" id="KW-0830">Ubiquinone</keyword>
<keyword evidence="1 4" id="KW-0808">Transferase</keyword>
<dbReference type="EMBL" id="VSSQ01001836">
    <property type="protein sequence ID" value="MPM11490.1"/>
    <property type="molecule type" value="Genomic_DNA"/>
</dbReference>
<dbReference type="SUPFAM" id="SSF53335">
    <property type="entry name" value="S-adenosyl-L-methionine-dependent methyltransferases"/>
    <property type="match status" value="1"/>
</dbReference>
<gene>
    <name evidence="4" type="primary">ubiG_19</name>
    <name evidence="4" type="ORF">SDC9_57836</name>
</gene>
<dbReference type="Gene3D" id="3.40.50.150">
    <property type="entry name" value="Vaccinia Virus protein VP39"/>
    <property type="match status" value="1"/>
</dbReference>
<dbReference type="GO" id="GO:0032259">
    <property type="term" value="P:methylation"/>
    <property type="evidence" value="ECO:0007669"/>
    <property type="project" value="UniProtKB-KW"/>
</dbReference>
<accession>A0A644X5Q3</accession>
<feature type="domain" description="Methyltransferase" evidence="3">
    <location>
        <begin position="42"/>
        <end position="140"/>
    </location>
</feature>
<feature type="compositionally biased region" description="Basic and acidic residues" evidence="2">
    <location>
        <begin position="230"/>
        <end position="240"/>
    </location>
</feature>
<dbReference type="GO" id="GO:0102208">
    <property type="term" value="F:2-polyprenyl-6-hydroxyphenol methylase activity"/>
    <property type="evidence" value="ECO:0007669"/>
    <property type="project" value="UniProtKB-EC"/>
</dbReference>
<feature type="compositionally biased region" description="Basic and acidic residues" evidence="2">
    <location>
        <begin position="213"/>
        <end position="222"/>
    </location>
</feature>
<dbReference type="EC" id="2.1.1.222" evidence="4"/>
<name>A0A644X5Q3_9ZZZZ</name>
<dbReference type="InterPro" id="IPR041698">
    <property type="entry name" value="Methyltransf_25"/>
</dbReference>
<evidence type="ECO:0000259" key="3">
    <source>
        <dbReference type="Pfam" id="PF13649"/>
    </source>
</evidence>
<protein>
    <submittedName>
        <fullName evidence="4">Ubiquinone biosynthesis O-methyltransferase</fullName>
        <ecNumber evidence="4">2.1.1.222</ecNumber>
    </submittedName>
</protein>
<evidence type="ECO:0000256" key="2">
    <source>
        <dbReference type="SAM" id="MobiDB-lite"/>
    </source>
</evidence>
<organism evidence="4">
    <name type="scientific">bioreactor metagenome</name>
    <dbReference type="NCBI Taxonomy" id="1076179"/>
    <lineage>
        <taxon>unclassified sequences</taxon>
        <taxon>metagenomes</taxon>
        <taxon>ecological metagenomes</taxon>
    </lineage>
</organism>
<dbReference type="CDD" id="cd02440">
    <property type="entry name" value="AdoMet_MTases"/>
    <property type="match status" value="1"/>
</dbReference>